<dbReference type="STRING" id="938405.SAMN02927895_00444"/>
<dbReference type="AlphaFoldDB" id="A0A1G6JRY0"/>
<gene>
    <name evidence="2" type="ORF">SAMN04487779_1001259</name>
</gene>
<protein>
    <recommendedName>
        <fullName evidence="4">DUF2939 domain-containing protein</fullName>
    </recommendedName>
</protein>
<evidence type="ECO:0008006" key="4">
    <source>
        <dbReference type="Google" id="ProtNLM"/>
    </source>
</evidence>
<evidence type="ECO:0000313" key="2">
    <source>
        <dbReference type="EMBL" id="SDC21499.1"/>
    </source>
</evidence>
<keyword evidence="1" id="KW-0472">Membrane</keyword>
<dbReference type="EMBL" id="FMZX01000001">
    <property type="protein sequence ID" value="SDC21499.1"/>
    <property type="molecule type" value="Genomic_DNA"/>
</dbReference>
<keyword evidence="3" id="KW-1185">Reference proteome</keyword>
<accession>A0A1G6JRY0</accession>
<name>A0A1G6JRY0_9PROT</name>
<reference evidence="2 3" key="1">
    <citation type="submission" date="2016-10" db="EMBL/GenBank/DDBJ databases">
        <authorList>
            <person name="de Groot N.N."/>
        </authorList>
    </citation>
    <scope>NUCLEOTIDE SEQUENCE [LARGE SCALE GENOMIC DNA]</scope>
    <source>
        <strain evidence="2 3">CPCC 100156</strain>
    </source>
</reference>
<sequence length="191" mass="20168">MGPDTITRSSVRDDAWDEIWDAYDAGHPPAPSPALPPARRPIRRTHGLPLLLAGLILSLLAGTAVTAMPMQAARELVAVLRAADHSALAPMVDWPALLAGLPSADPQEEDFLAALSHHVHRHAATPEGLVALMQARLGPVWPTPELAAVGFGTARLVLPAPGQPGRGIALSLALREMLPPRWKLVGVEPLG</sequence>
<evidence type="ECO:0000256" key="1">
    <source>
        <dbReference type="SAM" id="Phobius"/>
    </source>
</evidence>
<proteinExistence type="predicted"/>
<dbReference type="Proteomes" id="UP000198925">
    <property type="component" value="Unassembled WGS sequence"/>
</dbReference>
<keyword evidence="1" id="KW-0812">Transmembrane</keyword>
<evidence type="ECO:0000313" key="3">
    <source>
        <dbReference type="Proteomes" id="UP000198925"/>
    </source>
</evidence>
<organism evidence="2 3">
    <name type="scientific">Belnapia rosea</name>
    <dbReference type="NCBI Taxonomy" id="938405"/>
    <lineage>
        <taxon>Bacteria</taxon>
        <taxon>Pseudomonadati</taxon>
        <taxon>Pseudomonadota</taxon>
        <taxon>Alphaproteobacteria</taxon>
        <taxon>Acetobacterales</taxon>
        <taxon>Roseomonadaceae</taxon>
        <taxon>Belnapia</taxon>
    </lineage>
</organism>
<keyword evidence="1" id="KW-1133">Transmembrane helix</keyword>
<feature type="transmembrane region" description="Helical" evidence="1">
    <location>
        <begin position="48"/>
        <end position="70"/>
    </location>
</feature>